<name>A0A2I1GXD8_9GLOM</name>
<gene>
    <name evidence="1" type="ORF">RhiirA4_468215</name>
</gene>
<protein>
    <submittedName>
        <fullName evidence="1">Uncharacterized protein</fullName>
    </submittedName>
</protein>
<dbReference type="EMBL" id="LLXI01000993">
    <property type="protein sequence ID" value="PKY51285.1"/>
    <property type="molecule type" value="Genomic_DNA"/>
</dbReference>
<reference evidence="1 2" key="1">
    <citation type="submission" date="2015-10" db="EMBL/GenBank/DDBJ databases">
        <title>Genome analyses suggest a sexual origin of heterokaryosis in a supposedly ancient asexual fungus.</title>
        <authorList>
            <person name="Ropars J."/>
            <person name="Sedzielewska K."/>
            <person name="Noel J."/>
            <person name="Charron P."/>
            <person name="Farinelli L."/>
            <person name="Marton T."/>
            <person name="Kruger M."/>
            <person name="Pelin A."/>
            <person name="Brachmann A."/>
            <person name="Corradi N."/>
        </authorList>
    </citation>
    <scope>NUCLEOTIDE SEQUENCE [LARGE SCALE GENOMIC DNA]</scope>
    <source>
        <strain evidence="1 2">A4</strain>
    </source>
</reference>
<evidence type="ECO:0000313" key="1">
    <source>
        <dbReference type="EMBL" id="PKY51285.1"/>
    </source>
</evidence>
<dbReference type="AlphaFoldDB" id="A0A2I1GXD8"/>
<accession>A0A2I1GXD8</accession>
<proteinExistence type="predicted"/>
<evidence type="ECO:0000313" key="2">
    <source>
        <dbReference type="Proteomes" id="UP000234323"/>
    </source>
</evidence>
<comment type="caution">
    <text evidence="1">The sequence shown here is derived from an EMBL/GenBank/DDBJ whole genome shotgun (WGS) entry which is preliminary data.</text>
</comment>
<sequence length="104" mass="12885">MTSEFKNLKINIHNEKLILEFMNFIEKLQMINCELLKEIINELMKLIQHGISKFSNIEYRTIWELESYKNKWENYELWFRHYFINEFMKDAIRNIVYLGETVKD</sequence>
<dbReference type="Proteomes" id="UP000234323">
    <property type="component" value="Unassembled WGS sequence"/>
</dbReference>
<organism evidence="1 2">
    <name type="scientific">Rhizophagus irregularis</name>
    <dbReference type="NCBI Taxonomy" id="588596"/>
    <lineage>
        <taxon>Eukaryota</taxon>
        <taxon>Fungi</taxon>
        <taxon>Fungi incertae sedis</taxon>
        <taxon>Mucoromycota</taxon>
        <taxon>Glomeromycotina</taxon>
        <taxon>Glomeromycetes</taxon>
        <taxon>Glomerales</taxon>
        <taxon>Glomeraceae</taxon>
        <taxon>Rhizophagus</taxon>
    </lineage>
</organism>
<keyword evidence="2" id="KW-1185">Reference proteome</keyword>